<name>A0AAD8K569_TARER</name>
<keyword evidence="2" id="KW-1185">Reference proteome</keyword>
<dbReference type="EMBL" id="JAUHHV010000008">
    <property type="protein sequence ID" value="KAK1415463.1"/>
    <property type="molecule type" value="Genomic_DNA"/>
</dbReference>
<accession>A0AAD8K569</accession>
<dbReference type="AlphaFoldDB" id="A0AAD8K569"/>
<proteinExistence type="predicted"/>
<evidence type="ECO:0000313" key="1">
    <source>
        <dbReference type="EMBL" id="KAK1415463.1"/>
    </source>
</evidence>
<sequence length="210" mass="23924">MVRFLSENTVLKLCNFFDGKPDSGNGYALQFLSSFKTVMARQHRNLSTGNGANMDRNEKKQGMNFKNLLTHLYENLLNRLMKKKKMFLDFLKRKIATTYWIIAAVIDGYGGLKRFLEKSGLASGLKRFLKLKDLYLHLEMGKNKISATAYILLLLLLLRSDLLHSISIHNFILQLLKSTLSLPSNFIYSSLQIQPINSLLPNLSMSVSDS</sequence>
<evidence type="ECO:0000313" key="2">
    <source>
        <dbReference type="Proteomes" id="UP001229421"/>
    </source>
</evidence>
<reference evidence="1" key="1">
    <citation type="journal article" date="2023" name="bioRxiv">
        <title>Improved chromosome-level genome assembly for marigold (Tagetes erecta).</title>
        <authorList>
            <person name="Jiang F."/>
            <person name="Yuan L."/>
            <person name="Wang S."/>
            <person name="Wang H."/>
            <person name="Xu D."/>
            <person name="Wang A."/>
            <person name="Fan W."/>
        </authorList>
    </citation>
    <scope>NUCLEOTIDE SEQUENCE</scope>
    <source>
        <strain evidence="1">WSJ</strain>
        <tissue evidence="1">Leaf</tissue>
    </source>
</reference>
<organism evidence="1 2">
    <name type="scientific">Tagetes erecta</name>
    <name type="common">African marigold</name>
    <dbReference type="NCBI Taxonomy" id="13708"/>
    <lineage>
        <taxon>Eukaryota</taxon>
        <taxon>Viridiplantae</taxon>
        <taxon>Streptophyta</taxon>
        <taxon>Embryophyta</taxon>
        <taxon>Tracheophyta</taxon>
        <taxon>Spermatophyta</taxon>
        <taxon>Magnoliopsida</taxon>
        <taxon>eudicotyledons</taxon>
        <taxon>Gunneridae</taxon>
        <taxon>Pentapetalae</taxon>
        <taxon>asterids</taxon>
        <taxon>campanulids</taxon>
        <taxon>Asterales</taxon>
        <taxon>Asteraceae</taxon>
        <taxon>Asteroideae</taxon>
        <taxon>Heliantheae alliance</taxon>
        <taxon>Tageteae</taxon>
        <taxon>Tagetes</taxon>
    </lineage>
</organism>
<comment type="caution">
    <text evidence="1">The sequence shown here is derived from an EMBL/GenBank/DDBJ whole genome shotgun (WGS) entry which is preliminary data.</text>
</comment>
<gene>
    <name evidence="1" type="ORF">QVD17_31245</name>
</gene>
<protein>
    <submittedName>
        <fullName evidence="1">Uncharacterized protein</fullName>
    </submittedName>
</protein>
<dbReference type="Proteomes" id="UP001229421">
    <property type="component" value="Unassembled WGS sequence"/>
</dbReference>